<organism evidence="7 8">
    <name type="scientific">Plasmodium vivax North Korean</name>
    <dbReference type="NCBI Taxonomy" id="1035514"/>
    <lineage>
        <taxon>Eukaryota</taxon>
        <taxon>Sar</taxon>
        <taxon>Alveolata</taxon>
        <taxon>Apicomplexa</taxon>
        <taxon>Aconoidasida</taxon>
        <taxon>Haemosporida</taxon>
        <taxon>Plasmodiidae</taxon>
        <taxon>Plasmodium</taxon>
        <taxon>Plasmodium (Plasmodium)</taxon>
    </lineage>
</organism>
<dbReference type="GO" id="GO:0005829">
    <property type="term" value="C:cytosol"/>
    <property type="evidence" value="ECO:0007669"/>
    <property type="project" value="TreeGrafter"/>
</dbReference>
<gene>
    <name evidence="7" type="ORF">PVNG_02426</name>
</gene>
<keyword evidence="5" id="KW-0067">ATP-binding</keyword>
<dbReference type="Pfam" id="PF00958">
    <property type="entry name" value="GMP_synt_C"/>
    <property type="match status" value="1"/>
</dbReference>
<reference evidence="7 8" key="1">
    <citation type="submission" date="2011-09" db="EMBL/GenBank/DDBJ databases">
        <title>The Genome Sequence of Plasmodium vivax North Korean.</title>
        <authorList>
            <consortium name="The Broad Institute Genome Sequencing Platform"/>
            <consortium name="The Broad Institute Genome Sequencing Center for Infectious Disease"/>
            <person name="Neafsey D."/>
            <person name="Carlton J."/>
            <person name="Barnwell J."/>
            <person name="Collins W."/>
            <person name="Escalante A."/>
            <person name="Mullikin J."/>
            <person name="Saul A."/>
            <person name="Guigo R."/>
            <person name="Camara F."/>
            <person name="Young S.K."/>
            <person name="Zeng Q."/>
            <person name="Gargeya S."/>
            <person name="Fitzgerald M."/>
            <person name="Haas B."/>
            <person name="Abouelleil A."/>
            <person name="Alvarado L."/>
            <person name="Arachchi H.M."/>
            <person name="Berlin A."/>
            <person name="Brown A."/>
            <person name="Chapman S.B."/>
            <person name="Chen Z."/>
            <person name="Dunbar C."/>
            <person name="Freedman E."/>
            <person name="Gearin G."/>
            <person name="Gellesch M."/>
            <person name="Goldberg J."/>
            <person name="Griggs A."/>
            <person name="Gujja S."/>
            <person name="Heiman D."/>
            <person name="Howarth C."/>
            <person name="Larson L."/>
            <person name="Lui A."/>
            <person name="MacDonald P.J.P."/>
            <person name="Montmayeur A."/>
            <person name="Murphy C."/>
            <person name="Neiman D."/>
            <person name="Pearson M."/>
            <person name="Priest M."/>
            <person name="Roberts A."/>
            <person name="Saif S."/>
            <person name="Shea T."/>
            <person name="Shenoy N."/>
            <person name="Sisk P."/>
            <person name="Stolte C."/>
            <person name="Sykes S."/>
            <person name="Wortman J."/>
            <person name="Nusbaum C."/>
            <person name="Birren B."/>
        </authorList>
    </citation>
    <scope>NUCLEOTIDE SEQUENCE [LARGE SCALE GENOMIC DNA]</scope>
    <source>
        <strain evidence="7 8">North Korean</strain>
    </source>
</reference>
<accession>A0A0J9W6R7</accession>
<protein>
    <recommendedName>
        <fullName evidence="6">GMP synthase C-terminal domain-containing protein</fullName>
    </recommendedName>
</protein>
<keyword evidence="3" id="KW-0332">GMP biosynthesis</keyword>
<evidence type="ECO:0000256" key="1">
    <source>
        <dbReference type="ARBA" id="ARBA00022598"/>
    </source>
</evidence>
<dbReference type="InterPro" id="IPR001674">
    <property type="entry name" value="GMP_synth_C"/>
</dbReference>
<keyword evidence="1" id="KW-0436">Ligase</keyword>
<evidence type="ECO:0000313" key="7">
    <source>
        <dbReference type="EMBL" id="KMZ96288.1"/>
    </source>
</evidence>
<feature type="domain" description="GMP synthase C-terminal" evidence="6">
    <location>
        <begin position="49"/>
        <end position="138"/>
    </location>
</feature>
<dbReference type="AlphaFoldDB" id="A0A0J9W6R7"/>
<evidence type="ECO:0000256" key="4">
    <source>
        <dbReference type="ARBA" id="ARBA00022755"/>
    </source>
</evidence>
<dbReference type="PANTHER" id="PTHR11922:SF2">
    <property type="entry name" value="GMP SYNTHASE [GLUTAMINE-HYDROLYZING]"/>
    <property type="match status" value="1"/>
</dbReference>
<evidence type="ECO:0000259" key="6">
    <source>
        <dbReference type="Pfam" id="PF00958"/>
    </source>
</evidence>
<dbReference type="SUPFAM" id="SSF54810">
    <property type="entry name" value="GMP synthetase C-terminal dimerisation domain"/>
    <property type="match status" value="1"/>
</dbReference>
<keyword evidence="4" id="KW-0658">Purine biosynthesis</keyword>
<evidence type="ECO:0000256" key="5">
    <source>
        <dbReference type="ARBA" id="ARBA00022840"/>
    </source>
</evidence>
<dbReference type="PANTHER" id="PTHR11922">
    <property type="entry name" value="GMP SYNTHASE-RELATED"/>
    <property type="match status" value="1"/>
</dbReference>
<keyword evidence="2" id="KW-0547">Nucleotide-binding</keyword>
<dbReference type="Gene3D" id="3.30.300.10">
    <property type="match status" value="1"/>
</dbReference>
<dbReference type="Proteomes" id="UP000053239">
    <property type="component" value="Unassembled WGS sequence"/>
</dbReference>
<proteinExistence type="predicted"/>
<dbReference type="EMBL" id="KQ235637">
    <property type="protein sequence ID" value="KMZ96288.1"/>
    <property type="molecule type" value="Genomic_DNA"/>
</dbReference>
<evidence type="ECO:0000313" key="8">
    <source>
        <dbReference type="Proteomes" id="UP000053239"/>
    </source>
</evidence>
<evidence type="ECO:0000256" key="2">
    <source>
        <dbReference type="ARBA" id="ARBA00022741"/>
    </source>
</evidence>
<evidence type="ECO:0000256" key="3">
    <source>
        <dbReference type="ARBA" id="ARBA00022749"/>
    </source>
</evidence>
<dbReference type="GO" id="GO:0003921">
    <property type="term" value="F:GMP synthase activity"/>
    <property type="evidence" value="ECO:0007669"/>
    <property type="project" value="TreeGrafter"/>
</dbReference>
<name>A0A0J9W6R7_PLAVI</name>
<sequence length="138" mass="15597">MIGARLNIPSFLLAKQTFPSSGLATRVIGEITQEKIKLLCKIHQFLEGEIKRRRLDQYVSQYFPALLSDKTVGIKGYKRVYGYAIVIRAVKTQDFMSATVAKLPFLELIEVSNLIVSQFSEITRVLYDLTTKPAANIE</sequence>
<dbReference type="GO" id="GO:0005524">
    <property type="term" value="F:ATP binding"/>
    <property type="evidence" value="ECO:0007669"/>
    <property type="project" value="UniProtKB-KW"/>
</dbReference>